<organism evidence="2 3">
    <name type="scientific">Emericella nidulans (strain FGSC A4 / ATCC 38163 / CBS 112.46 / NRRL 194 / M139)</name>
    <name type="common">Aspergillus nidulans</name>
    <dbReference type="NCBI Taxonomy" id="227321"/>
    <lineage>
        <taxon>Eukaryota</taxon>
        <taxon>Fungi</taxon>
        <taxon>Dikarya</taxon>
        <taxon>Ascomycota</taxon>
        <taxon>Pezizomycotina</taxon>
        <taxon>Eurotiomycetes</taxon>
        <taxon>Eurotiomycetidae</taxon>
        <taxon>Eurotiales</taxon>
        <taxon>Aspergillaceae</taxon>
        <taxon>Aspergillus</taxon>
        <taxon>Aspergillus subgen. Nidulantes</taxon>
    </lineage>
</organism>
<dbReference type="OMA" id="IGIPSPM"/>
<dbReference type="PANTHER" id="PTHR43201:SF32">
    <property type="entry name" value="2-SUCCINYLBENZOATE--COA LIGASE, CHLOROPLASTIC_PEROXISOMAL"/>
    <property type="match status" value="1"/>
</dbReference>
<dbReference type="Pfam" id="PF00501">
    <property type="entry name" value="AMP-binding"/>
    <property type="match status" value="1"/>
</dbReference>
<dbReference type="STRING" id="227321.C8VQ64"/>
<reference evidence="3" key="1">
    <citation type="journal article" date="2005" name="Nature">
        <title>Sequencing of Aspergillus nidulans and comparative analysis with A. fumigatus and A. oryzae.</title>
        <authorList>
            <person name="Galagan J.E."/>
            <person name="Calvo S.E."/>
            <person name="Cuomo C."/>
            <person name="Ma L.J."/>
            <person name="Wortman J.R."/>
            <person name="Batzoglou S."/>
            <person name="Lee S.I."/>
            <person name="Basturkmen M."/>
            <person name="Spevak C.C."/>
            <person name="Clutterbuck J."/>
            <person name="Kapitonov V."/>
            <person name="Jurka J."/>
            <person name="Scazzocchio C."/>
            <person name="Farman M."/>
            <person name="Butler J."/>
            <person name="Purcell S."/>
            <person name="Harris S."/>
            <person name="Braus G.H."/>
            <person name="Draht O."/>
            <person name="Busch S."/>
            <person name="D'Enfert C."/>
            <person name="Bouchier C."/>
            <person name="Goldman G.H."/>
            <person name="Bell-Pedersen D."/>
            <person name="Griffiths-Jones S."/>
            <person name="Doonan J.H."/>
            <person name="Yu J."/>
            <person name="Vienken K."/>
            <person name="Pain A."/>
            <person name="Freitag M."/>
            <person name="Selker E.U."/>
            <person name="Archer D.B."/>
            <person name="Penalva M.A."/>
            <person name="Oakley B.R."/>
            <person name="Momany M."/>
            <person name="Tanaka T."/>
            <person name="Kumagai T."/>
            <person name="Asai K."/>
            <person name="Machida M."/>
            <person name="Nierman W.C."/>
            <person name="Denning D.W."/>
            <person name="Caddick M."/>
            <person name="Hynes M."/>
            <person name="Paoletti M."/>
            <person name="Fischer R."/>
            <person name="Miller B."/>
            <person name="Dyer P."/>
            <person name="Sachs M.S."/>
            <person name="Osmani S.A."/>
            <person name="Birren B.W."/>
        </authorList>
    </citation>
    <scope>NUCLEOTIDE SEQUENCE [LARGE SCALE GENOMIC DNA]</scope>
    <source>
        <strain evidence="3">FGSC A4 / ATCC 38163 / CBS 112.46 / NRRL 194 / M139</strain>
    </source>
</reference>
<dbReference type="KEGG" id="ani:ANIA_10035"/>
<dbReference type="Proteomes" id="UP000000560">
    <property type="component" value="Chromosome VIII"/>
</dbReference>
<accession>C8VQ64</accession>
<sequence length="575" mass="62012">MSVSRSCFRPFLPAEIDGGHLPVDPSVFTHIERGLHQNPQGFAIQSTHQQPCHFSALVQTGSGTENGGAPNYDAVEREPGTCLAWTYTQLHHAALRIAAGLLARNAQPSTRMLLLIPNGAEFCLLLWTAVVLRVTIVCLDEELLNVEQHDELRRMLKTINPRVIVVQDVKGADVIDVALRNLPLDPDILKITLSELAGSQPDSAWRSLLSLSLTPALSASETESLLSSARWDSSNAARTYSILYTSGTSGVPKGCPLHISGMSYVLQSQSWLVNAENCTRALQQAHPCRGIAIAQTLQTWREGGTVVMTGNGFNAGDLVHAVKRHAVSFVVLTPAMVHPVADELKGRNGAADSVRTVQIGGDAVTRGALEICTRLFPKARVVVNHGMTEGGGAFVWPFNRPRDIPFYGEMSPVGSVARGAAVRIRGANATVARGELGELHVSCPSIIPGYLGGVSAQSFHDEDGRRWFKTGDVGLMDKQGVVFILGRMKDMINGKTCVVNAGGPFAVLARYTGKKEAQIRRHVVRALGKSNALNGVIYLHQLGLERFPVNGTHKIARGDVEGAMLAYLQTEPTSR</sequence>
<dbReference type="HOGENOM" id="CLU_000022_72_0_1"/>
<dbReference type="GO" id="GO:0004467">
    <property type="term" value="F:long-chain fatty acid-CoA ligase activity"/>
    <property type="evidence" value="ECO:0000318"/>
    <property type="project" value="GO_Central"/>
</dbReference>
<proteinExistence type="predicted"/>
<dbReference type="eggNOG" id="KOG1176">
    <property type="taxonomic scope" value="Eukaryota"/>
</dbReference>
<dbReference type="Gene3D" id="3.40.50.12780">
    <property type="entry name" value="N-terminal domain of ligase-like"/>
    <property type="match status" value="1"/>
</dbReference>
<dbReference type="GeneID" id="74896162"/>
<dbReference type="InterPro" id="IPR042099">
    <property type="entry name" value="ANL_N_sf"/>
</dbReference>
<dbReference type="AlphaFoldDB" id="C8VQ64"/>
<dbReference type="InterPro" id="IPR020845">
    <property type="entry name" value="AMP-binding_CS"/>
</dbReference>
<keyword evidence="3" id="KW-1185">Reference proteome</keyword>
<dbReference type="InParanoid" id="C8VQ64"/>
<protein>
    <recommendedName>
        <fullName evidence="1">AMP-dependent synthetase/ligase domain-containing protein</fullName>
    </recommendedName>
</protein>
<evidence type="ECO:0000259" key="1">
    <source>
        <dbReference type="Pfam" id="PF00501"/>
    </source>
</evidence>
<dbReference type="PROSITE" id="PS00455">
    <property type="entry name" value="AMP_BINDING"/>
    <property type="match status" value="1"/>
</dbReference>
<dbReference type="InterPro" id="IPR000873">
    <property type="entry name" value="AMP-dep_synth/lig_dom"/>
</dbReference>
<gene>
    <name evidence="2" type="ORF">ANIA_10035</name>
</gene>
<reference evidence="3" key="2">
    <citation type="journal article" date="2009" name="Fungal Genet. Biol.">
        <title>The 2008 update of the Aspergillus nidulans genome annotation: a community effort.</title>
        <authorList>
            <person name="Wortman J.R."/>
            <person name="Gilsenan J.M."/>
            <person name="Joardar V."/>
            <person name="Deegan J."/>
            <person name="Clutterbuck J."/>
            <person name="Andersen M.R."/>
            <person name="Archer D."/>
            <person name="Bencina M."/>
            <person name="Braus G."/>
            <person name="Coutinho P."/>
            <person name="von Dohren H."/>
            <person name="Doonan J."/>
            <person name="Driessen A.J."/>
            <person name="Durek P."/>
            <person name="Espeso E."/>
            <person name="Fekete E."/>
            <person name="Flipphi M."/>
            <person name="Estrada C.G."/>
            <person name="Geysens S."/>
            <person name="Goldman G."/>
            <person name="de Groot P.W."/>
            <person name="Hansen K."/>
            <person name="Harris S.D."/>
            <person name="Heinekamp T."/>
            <person name="Helmstaedt K."/>
            <person name="Henrissat B."/>
            <person name="Hofmann G."/>
            <person name="Homan T."/>
            <person name="Horio T."/>
            <person name="Horiuchi H."/>
            <person name="James S."/>
            <person name="Jones M."/>
            <person name="Karaffa L."/>
            <person name="Karanyi Z."/>
            <person name="Kato M."/>
            <person name="Keller N."/>
            <person name="Kelly D.E."/>
            <person name="Kiel J.A."/>
            <person name="Kim J.M."/>
            <person name="van der Klei I.J."/>
            <person name="Klis F.M."/>
            <person name="Kovalchuk A."/>
            <person name="Krasevec N."/>
            <person name="Kubicek C.P."/>
            <person name="Liu B."/>
            <person name="Maccabe A."/>
            <person name="Meyer V."/>
            <person name="Mirabito P."/>
            <person name="Miskei M."/>
            <person name="Mos M."/>
            <person name="Mullins J."/>
            <person name="Nelson D.R."/>
            <person name="Nielsen J."/>
            <person name="Oakley B.R."/>
            <person name="Osmani S.A."/>
            <person name="Pakula T."/>
            <person name="Paszewski A."/>
            <person name="Paulsen I."/>
            <person name="Pilsyk S."/>
            <person name="Pocsi I."/>
            <person name="Punt P.J."/>
            <person name="Ram A.F."/>
            <person name="Ren Q."/>
            <person name="Robellet X."/>
            <person name="Robson G."/>
            <person name="Seiboth B."/>
            <person name="van Solingen P."/>
            <person name="Specht T."/>
            <person name="Sun J."/>
            <person name="Taheri-Talesh N."/>
            <person name="Takeshita N."/>
            <person name="Ussery D."/>
            <person name="vanKuyk P.A."/>
            <person name="Visser H."/>
            <person name="van de Vondervoort P.J."/>
            <person name="de Vries R.P."/>
            <person name="Walton J."/>
            <person name="Xiang X."/>
            <person name="Xiong Y."/>
            <person name="Zeng A.P."/>
            <person name="Brandt B.W."/>
            <person name="Cornell M.J."/>
            <person name="van den Hondel C.A."/>
            <person name="Visser J."/>
            <person name="Oliver S.G."/>
            <person name="Turner G."/>
        </authorList>
    </citation>
    <scope>GENOME REANNOTATION</scope>
    <source>
        <strain evidence="3">FGSC A4 / ATCC 38163 / CBS 112.46 / NRRL 194 / M139</strain>
    </source>
</reference>
<dbReference type="SUPFAM" id="SSF56801">
    <property type="entry name" value="Acetyl-CoA synthetase-like"/>
    <property type="match status" value="1"/>
</dbReference>
<dbReference type="EMBL" id="BN001308">
    <property type="protein sequence ID" value="CBF90094.1"/>
    <property type="molecule type" value="Genomic_DNA"/>
</dbReference>
<dbReference type="OrthoDB" id="10253869at2759"/>
<dbReference type="PANTHER" id="PTHR43201">
    <property type="entry name" value="ACYL-COA SYNTHETASE"/>
    <property type="match status" value="1"/>
</dbReference>
<evidence type="ECO:0000313" key="2">
    <source>
        <dbReference type="EMBL" id="CBF90094.1"/>
    </source>
</evidence>
<dbReference type="RefSeq" id="XP_050469317.1">
    <property type="nucleotide sequence ID" value="XM_050611048.1"/>
</dbReference>
<name>C8VQ64_EMENI</name>
<dbReference type="GO" id="GO:0016020">
    <property type="term" value="C:membrane"/>
    <property type="evidence" value="ECO:0000318"/>
    <property type="project" value="GO_Central"/>
</dbReference>
<feature type="domain" description="AMP-dependent synthetase/ligase" evidence="1">
    <location>
        <begin position="72"/>
        <end position="451"/>
    </location>
</feature>
<evidence type="ECO:0000313" key="3">
    <source>
        <dbReference type="Proteomes" id="UP000000560"/>
    </source>
</evidence>